<feature type="chain" id="PRO_5034467884" description="Secreted protein" evidence="1">
    <location>
        <begin position="27"/>
        <end position="118"/>
    </location>
</feature>
<name>A0A8D8T2L8_9HEMI</name>
<dbReference type="AlphaFoldDB" id="A0A8D8T2L8"/>
<sequence>MFLLPSFSYFSMFLLLSFSYISPCFCSPLPFVYAHLSSKGQREILFRQVSPLMICKCKHFVCKQSEKLLTWLSTSALPPSPPVPVHFSSPPSIPVHFSFTLRPSPSFPVCLCCFSFSL</sequence>
<accession>A0A8D8T2L8</accession>
<dbReference type="EMBL" id="HBUF01251658">
    <property type="protein sequence ID" value="CAG6680213.1"/>
    <property type="molecule type" value="Transcribed_RNA"/>
</dbReference>
<protein>
    <recommendedName>
        <fullName evidence="3">Secreted protein</fullName>
    </recommendedName>
</protein>
<evidence type="ECO:0000313" key="2">
    <source>
        <dbReference type="EMBL" id="CAG6680213.1"/>
    </source>
</evidence>
<evidence type="ECO:0000256" key="1">
    <source>
        <dbReference type="SAM" id="SignalP"/>
    </source>
</evidence>
<keyword evidence="1" id="KW-0732">Signal</keyword>
<reference evidence="2" key="1">
    <citation type="submission" date="2021-05" db="EMBL/GenBank/DDBJ databases">
        <authorList>
            <person name="Alioto T."/>
            <person name="Alioto T."/>
            <person name="Gomez Garrido J."/>
        </authorList>
    </citation>
    <scope>NUCLEOTIDE SEQUENCE</scope>
</reference>
<feature type="signal peptide" evidence="1">
    <location>
        <begin position="1"/>
        <end position="26"/>
    </location>
</feature>
<evidence type="ECO:0008006" key="3">
    <source>
        <dbReference type="Google" id="ProtNLM"/>
    </source>
</evidence>
<proteinExistence type="predicted"/>
<organism evidence="2">
    <name type="scientific">Cacopsylla melanoneura</name>
    <dbReference type="NCBI Taxonomy" id="428564"/>
    <lineage>
        <taxon>Eukaryota</taxon>
        <taxon>Metazoa</taxon>
        <taxon>Ecdysozoa</taxon>
        <taxon>Arthropoda</taxon>
        <taxon>Hexapoda</taxon>
        <taxon>Insecta</taxon>
        <taxon>Pterygota</taxon>
        <taxon>Neoptera</taxon>
        <taxon>Paraneoptera</taxon>
        <taxon>Hemiptera</taxon>
        <taxon>Sternorrhyncha</taxon>
        <taxon>Psylloidea</taxon>
        <taxon>Psyllidae</taxon>
        <taxon>Psyllinae</taxon>
        <taxon>Cacopsylla</taxon>
    </lineage>
</organism>